<keyword evidence="3" id="KW-1185">Reference proteome</keyword>
<dbReference type="InterPro" id="IPR011417">
    <property type="entry name" value="ANTH_dom"/>
</dbReference>
<evidence type="ECO:0000313" key="3">
    <source>
        <dbReference type="Proteomes" id="UP001648503"/>
    </source>
</evidence>
<comment type="caution">
    <text evidence="2">The sequence shown here is derived from an EMBL/GenBank/DDBJ whole genome shotgun (WGS) entry which is preliminary data.</text>
</comment>
<dbReference type="Pfam" id="PF07651">
    <property type="entry name" value="ANTH"/>
    <property type="match status" value="1"/>
</dbReference>
<dbReference type="Gene3D" id="1.20.58.150">
    <property type="entry name" value="ANTH domain"/>
    <property type="match status" value="1"/>
</dbReference>
<dbReference type="SMART" id="SM00273">
    <property type="entry name" value="ENTH"/>
    <property type="match status" value="1"/>
</dbReference>
<dbReference type="SUPFAM" id="SSF48464">
    <property type="entry name" value="ENTH/VHS domain"/>
    <property type="match status" value="1"/>
</dbReference>
<protein>
    <recommendedName>
        <fullName evidence="1">ENTH domain-containing protein</fullName>
    </recommendedName>
</protein>
<dbReference type="InterPro" id="IPR013809">
    <property type="entry name" value="ENTH"/>
</dbReference>
<accession>A0ABQ8FDN9</accession>
<gene>
    <name evidence="2" type="ORF">BASA50_005180</name>
</gene>
<sequence>MDYNYAVLRLTTNVIRTLKPKHVKLLATVTYQPNVSMSELFRAISPRILEPNWIVVFKTLTLVHVLIKEGDSERIMGFLAANTDLIDTSGFRDKSGHPVGSIQEKNIKTYSMYIQERVLIYKSLKLDWITEKDTAIVRLRTLPIKDGLLAEISLLQRHIDALLGCSWHVEDLDQIVSMQAFRLLLWDMMSLFHLLNEAVLRILSSYFDMERTDAAKALEIYKKFSDQTKKALNFFETGRAVRRETGVDIPVFNHPPLSLTASLEEYLRAPDFEDMRAAYKLRKSEKLSGTNNASSKKPLNSPITAPAASTIAKPQQKEPPPLIDFFLGIDDELNAYTAAQSQAHYRPATFDAFWDPNDAFSQRVAADALASKAPQSENPFFAAQQNQQQLQQQLYESELQLRNAVSGQQSHLQQPNQFSMPLGVQSTGMSSTATGFYMNPSMQASGTNQSIMLNALPASNHNPFSAAAAAASATGNYPPILNSGIGQIQNMATGATPNPHLDPFSQLGGIQRQSSYMGTTPQPGMSPYAPTNSFGGALSQSDLHKSPANPFGASVIRTGATMQPALTAQNTGGMMAASVFNTNAMGATTSNAFTDSSTTYNPFAGFVNSGVAPMGGNNLLGLQDAAFSNISSNAATDTLQNHQISTQQSQQSLPHFWLTAAATQPAISASSSPLPPQPLDLPSTFPYSTNYSVMPASIASASTFGGAAAGQFNRDRIATEPSSMNPSSFPKIVQQQSTPSAPITSNITGTSVSTTYNPFAMTANHQPFLQPQQQQQIFGTQQGFQTSYGH</sequence>
<organism evidence="2 3">
    <name type="scientific">Batrachochytrium salamandrivorans</name>
    <dbReference type="NCBI Taxonomy" id="1357716"/>
    <lineage>
        <taxon>Eukaryota</taxon>
        <taxon>Fungi</taxon>
        <taxon>Fungi incertae sedis</taxon>
        <taxon>Chytridiomycota</taxon>
        <taxon>Chytridiomycota incertae sedis</taxon>
        <taxon>Chytridiomycetes</taxon>
        <taxon>Rhizophydiales</taxon>
        <taxon>Rhizophydiales incertae sedis</taxon>
        <taxon>Batrachochytrium</taxon>
    </lineage>
</organism>
<name>A0ABQ8FDN9_9FUNG</name>
<dbReference type="InterPro" id="IPR045192">
    <property type="entry name" value="AP180-like"/>
</dbReference>
<proteinExistence type="predicted"/>
<dbReference type="Proteomes" id="UP001648503">
    <property type="component" value="Unassembled WGS sequence"/>
</dbReference>
<dbReference type="PANTHER" id="PTHR22951">
    <property type="entry name" value="CLATHRIN ASSEMBLY PROTEIN"/>
    <property type="match status" value="1"/>
</dbReference>
<dbReference type="InterPro" id="IPR008942">
    <property type="entry name" value="ENTH_VHS"/>
</dbReference>
<reference evidence="2 3" key="1">
    <citation type="submission" date="2021-02" db="EMBL/GenBank/DDBJ databases">
        <title>Variation within the Batrachochytrium salamandrivorans European outbreak.</title>
        <authorList>
            <person name="Kelly M."/>
            <person name="Pasmans F."/>
            <person name="Shea T.P."/>
            <person name="Munoz J.F."/>
            <person name="Carranza S."/>
            <person name="Cuomo C.A."/>
            <person name="Martel A."/>
        </authorList>
    </citation>
    <scope>NUCLEOTIDE SEQUENCE [LARGE SCALE GENOMIC DNA]</scope>
    <source>
        <strain evidence="2 3">AMFP18/2</strain>
    </source>
</reference>
<dbReference type="PROSITE" id="PS50942">
    <property type="entry name" value="ENTH"/>
    <property type="match status" value="1"/>
</dbReference>
<dbReference type="PANTHER" id="PTHR22951:SF5">
    <property type="entry name" value="PHOSPHATIDYLINOSITOL-BINDING CLATHRIN ASSEMBLY PROTEIN LAP"/>
    <property type="match status" value="1"/>
</dbReference>
<dbReference type="SUPFAM" id="SSF89009">
    <property type="entry name" value="GAT-like domain"/>
    <property type="match status" value="1"/>
</dbReference>
<dbReference type="Gene3D" id="1.25.40.90">
    <property type="match status" value="1"/>
</dbReference>
<dbReference type="InterPro" id="IPR014712">
    <property type="entry name" value="ANTH_dom_sf"/>
</dbReference>
<evidence type="ECO:0000313" key="2">
    <source>
        <dbReference type="EMBL" id="KAH6596476.1"/>
    </source>
</evidence>
<evidence type="ECO:0000259" key="1">
    <source>
        <dbReference type="PROSITE" id="PS50942"/>
    </source>
</evidence>
<dbReference type="EMBL" id="JAFCIX010000227">
    <property type="protein sequence ID" value="KAH6596476.1"/>
    <property type="molecule type" value="Genomic_DNA"/>
</dbReference>
<feature type="domain" description="ENTH" evidence="1">
    <location>
        <begin position="1"/>
        <end position="128"/>
    </location>
</feature>